<evidence type="ECO:0000313" key="3">
    <source>
        <dbReference type="Proteomes" id="UP000638836"/>
    </source>
</evidence>
<dbReference type="Gene3D" id="1.10.101.10">
    <property type="entry name" value="PGBD-like superfamily/PGBD"/>
    <property type="match status" value="2"/>
</dbReference>
<gene>
    <name evidence="2" type="ORF">GLO26_09140</name>
</gene>
<protein>
    <submittedName>
        <fullName evidence="2">LysM peptidoglycan-binding domain-containing protein</fullName>
    </submittedName>
</protein>
<dbReference type="Pfam" id="PF01476">
    <property type="entry name" value="LysM"/>
    <property type="match status" value="1"/>
</dbReference>
<dbReference type="InterPro" id="IPR036779">
    <property type="entry name" value="LysM_dom_sf"/>
</dbReference>
<dbReference type="Pfam" id="PF01510">
    <property type="entry name" value="Amidase_2"/>
    <property type="match status" value="1"/>
</dbReference>
<dbReference type="SMART" id="SM00257">
    <property type="entry name" value="LysM"/>
    <property type="match status" value="1"/>
</dbReference>
<dbReference type="SUPFAM" id="SSF54106">
    <property type="entry name" value="LysM domain"/>
    <property type="match status" value="1"/>
</dbReference>
<feature type="domain" description="LysM" evidence="1">
    <location>
        <begin position="193"/>
        <end position="236"/>
    </location>
</feature>
<dbReference type="InterPro" id="IPR036366">
    <property type="entry name" value="PGBDSf"/>
</dbReference>
<dbReference type="InterPro" id="IPR002502">
    <property type="entry name" value="Amidase_domain"/>
</dbReference>
<keyword evidence="3" id="KW-1185">Reference proteome</keyword>
<dbReference type="CDD" id="cd00118">
    <property type="entry name" value="LysM"/>
    <property type="match status" value="1"/>
</dbReference>
<dbReference type="SUPFAM" id="SSF47090">
    <property type="entry name" value="PGBD-like"/>
    <property type="match status" value="1"/>
</dbReference>
<dbReference type="PROSITE" id="PS51782">
    <property type="entry name" value="LYSM"/>
    <property type="match status" value="1"/>
</dbReference>
<sequence>MNYLIEKQLIPLSQKKLTSQSIVIAHESGNANNTGPLSLENEIAYMTRQAANNGAFTSHWIGGGGRIIQIAQVGKMQYGAGKYANPHAYAQVELARTSNPDCFQKDYQAYIWLLRKLAGEAGIPCRLNTGTDLNAKGIKTHHWVSKNLGGTTHSDPDAYLMHYGVSLDQFSKDLSSSPTKTDIPPLPANESGLYYTVVKGDSLWSISKKYQTTLTWLKTANRLSSETIKIGQKLIISLNNNKGLMFTQTDRIKAVQHTIGIPQTGLFDTLTKRELIKWIQKTTGSEVDGYWGPKTASKLRTLKINSIGWDVYVVQAFLLGKNFLIVGTPDQSFGPKTVQATKEFQTSSKLLSDGIVGPLTYQKLFN</sequence>
<dbReference type="Gene3D" id="3.40.80.10">
    <property type="entry name" value="Peptidoglycan recognition protein-like"/>
    <property type="match status" value="1"/>
</dbReference>
<dbReference type="Gene3D" id="3.10.350.10">
    <property type="entry name" value="LysM domain"/>
    <property type="match status" value="1"/>
</dbReference>
<organism evidence="2 3">
    <name type="scientific">Carnobacterium inhibens</name>
    <dbReference type="NCBI Taxonomy" id="147709"/>
    <lineage>
        <taxon>Bacteria</taxon>
        <taxon>Bacillati</taxon>
        <taxon>Bacillota</taxon>
        <taxon>Bacilli</taxon>
        <taxon>Lactobacillales</taxon>
        <taxon>Carnobacteriaceae</taxon>
        <taxon>Carnobacterium</taxon>
    </lineage>
</organism>
<dbReference type="Pfam" id="PF01471">
    <property type="entry name" value="PG_binding_1"/>
    <property type="match status" value="1"/>
</dbReference>
<name>A0ABR7TDH5_9LACT</name>
<dbReference type="EMBL" id="WNJQ01000008">
    <property type="protein sequence ID" value="MBC9825979.1"/>
    <property type="molecule type" value="Genomic_DNA"/>
</dbReference>
<dbReference type="InterPro" id="IPR036365">
    <property type="entry name" value="PGBD-like_sf"/>
</dbReference>
<dbReference type="Proteomes" id="UP000638836">
    <property type="component" value="Unassembled WGS sequence"/>
</dbReference>
<reference evidence="2 3" key="1">
    <citation type="journal article" date="2020" name="Microorganisms">
        <title>New Insight into Antimicrobial Compounds from Food and Marine-Sourced Carnobacterium Species through Phenotype and Genome Analyses.</title>
        <authorList>
            <person name="Begrem S."/>
            <person name="Ivaniuk F."/>
            <person name="Gigout-Chevalier F."/>
            <person name="Kolypczuk L."/>
            <person name="Bonnetot S."/>
            <person name="Leroi F."/>
            <person name="Grovel O."/>
            <person name="Delbarre-Ladrat C."/>
            <person name="Passerini D."/>
        </authorList>
    </citation>
    <scope>NUCLEOTIDE SEQUENCE [LARGE SCALE GENOMIC DNA]</scope>
    <source>
        <strain evidence="2 3">MIP2551</strain>
    </source>
</reference>
<dbReference type="SUPFAM" id="SSF55846">
    <property type="entry name" value="N-acetylmuramoyl-L-alanine amidase-like"/>
    <property type="match status" value="1"/>
</dbReference>
<dbReference type="SMART" id="SM00644">
    <property type="entry name" value="Ami_2"/>
    <property type="match status" value="1"/>
</dbReference>
<proteinExistence type="predicted"/>
<dbReference type="RefSeq" id="WP_187949072.1">
    <property type="nucleotide sequence ID" value="NZ_JBELZU010000021.1"/>
</dbReference>
<accession>A0ABR7TDH5</accession>
<dbReference type="InterPro" id="IPR002477">
    <property type="entry name" value="Peptidoglycan-bd-like"/>
</dbReference>
<evidence type="ECO:0000259" key="1">
    <source>
        <dbReference type="PROSITE" id="PS51782"/>
    </source>
</evidence>
<dbReference type="PANTHER" id="PTHR33734:SF22">
    <property type="entry name" value="MEMBRANE-BOUND LYTIC MUREIN TRANSGLYCOSYLASE D"/>
    <property type="match status" value="1"/>
</dbReference>
<dbReference type="InterPro" id="IPR018392">
    <property type="entry name" value="LysM"/>
</dbReference>
<dbReference type="PANTHER" id="PTHR33734">
    <property type="entry name" value="LYSM DOMAIN-CONTAINING GPI-ANCHORED PROTEIN 2"/>
    <property type="match status" value="1"/>
</dbReference>
<comment type="caution">
    <text evidence="2">The sequence shown here is derived from an EMBL/GenBank/DDBJ whole genome shotgun (WGS) entry which is preliminary data.</text>
</comment>
<evidence type="ECO:0000313" key="2">
    <source>
        <dbReference type="EMBL" id="MBC9825979.1"/>
    </source>
</evidence>
<dbReference type="InterPro" id="IPR036505">
    <property type="entry name" value="Amidase/PGRP_sf"/>
</dbReference>